<keyword evidence="4" id="KW-1185">Reference proteome</keyword>
<name>A0ABT2PXR7_9MOLU</name>
<keyword evidence="1" id="KW-1133">Transmembrane helix</keyword>
<evidence type="ECO:0000256" key="1">
    <source>
        <dbReference type="SAM" id="Phobius"/>
    </source>
</evidence>
<dbReference type="Pfam" id="PF00990">
    <property type="entry name" value="GGDEF"/>
    <property type="match status" value="1"/>
</dbReference>
<dbReference type="SUPFAM" id="SSF55073">
    <property type="entry name" value="Nucleotide cyclase"/>
    <property type="match status" value="1"/>
</dbReference>
<gene>
    <name evidence="3" type="ORF">N7603_06255</name>
</gene>
<sequence length="454" mass="52041">MDSLLKRIKVFLITFITLLSVLTIFGIYSPLSQTIEKEKRSHFITAAEIYHDSIESFISNAFQDVHVIASDYDTKTRLIDYWEGNQTKAEITAYFDVAFKEHLEIYEGVLYAEIGANNEFLSSYGTSVETYPYSEIIMNFYGHKLIKTDTKDILRITYPVTLNVTNVGYVVVYFELEPILTSHQHLSLSLYPNNSELQEIYLNSKQIKVDNTTLYLHDDHVDYIGVFPGNQIFYVISINNTDLYGNSNSIVKYSIIALILIIFIAFTIFNTAVFKKAQQLVISTNIEKEEILQIADVDSLTGAYSRSYFDRYAKTFNRRYDSSWIASLVMIDFDDLKTINDTHGHLAGDTVLKTVVQMVNESLRANDLCFRFGGDEFIIILEDCDLELAHKIANRLMNDIQNVSNALPYTVSISFGIAKLSNNSDINAVIHEADQNMYKDKKQKDQRNYDLFNV</sequence>
<evidence type="ECO:0000259" key="2">
    <source>
        <dbReference type="PROSITE" id="PS50887"/>
    </source>
</evidence>
<dbReference type="CDD" id="cd01949">
    <property type="entry name" value="GGDEF"/>
    <property type="match status" value="1"/>
</dbReference>
<dbReference type="PANTHER" id="PTHR45138">
    <property type="entry name" value="REGULATORY COMPONENTS OF SENSORY TRANSDUCTION SYSTEM"/>
    <property type="match status" value="1"/>
</dbReference>
<dbReference type="InterPro" id="IPR050469">
    <property type="entry name" value="Diguanylate_Cyclase"/>
</dbReference>
<organism evidence="3 4">
    <name type="scientific">Paracholeplasma vituli</name>
    <dbReference type="NCBI Taxonomy" id="69473"/>
    <lineage>
        <taxon>Bacteria</taxon>
        <taxon>Bacillati</taxon>
        <taxon>Mycoplasmatota</taxon>
        <taxon>Mollicutes</taxon>
        <taxon>Acholeplasmatales</taxon>
        <taxon>Acholeplasmataceae</taxon>
        <taxon>Paracholeplasma</taxon>
    </lineage>
</organism>
<dbReference type="NCBIfam" id="TIGR00254">
    <property type="entry name" value="GGDEF"/>
    <property type="match status" value="1"/>
</dbReference>
<comment type="caution">
    <text evidence="3">The sequence shown here is derived from an EMBL/GenBank/DDBJ whole genome shotgun (WGS) entry which is preliminary data.</text>
</comment>
<dbReference type="InterPro" id="IPR000160">
    <property type="entry name" value="GGDEF_dom"/>
</dbReference>
<reference evidence="4" key="1">
    <citation type="submission" date="2023-07" db="EMBL/GenBank/DDBJ databases">
        <title>Novel Mycoplasma species identified in domestic and wild animals.</title>
        <authorList>
            <person name="Volokhov D.V."/>
            <person name="Furtak V.A."/>
            <person name="Zagorodnyaya T.A."/>
        </authorList>
    </citation>
    <scope>NUCLEOTIDE SEQUENCE [LARGE SCALE GENOMIC DNA]</scope>
    <source>
        <strain evidence="4">92-19</strain>
    </source>
</reference>
<dbReference type="InterPro" id="IPR029787">
    <property type="entry name" value="Nucleotide_cyclase"/>
</dbReference>
<dbReference type="InterPro" id="IPR043128">
    <property type="entry name" value="Rev_trsase/Diguanyl_cyclase"/>
</dbReference>
<dbReference type="Gene3D" id="3.30.70.270">
    <property type="match status" value="1"/>
</dbReference>
<dbReference type="PANTHER" id="PTHR45138:SF6">
    <property type="entry name" value="DIGUANYLATE CYCLASE DGCN"/>
    <property type="match status" value="1"/>
</dbReference>
<dbReference type="SMART" id="SM00267">
    <property type="entry name" value="GGDEF"/>
    <property type="match status" value="1"/>
</dbReference>
<keyword evidence="1" id="KW-0472">Membrane</keyword>
<feature type="transmembrane region" description="Helical" evidence="1">
    <location>
        <begin position="12"/>
        <end position="31"/>
    </location>
</feature>
<dbReference type="Proteomes" id="UP001209076">
    <property type="component" value="Unassembled WGS sequence"/>
</dbReference>
<protein>
    <submittedName>
        <fullName evidence="3">GGDEF domain-containing protein</fullName>
    </submittedName>
</protein>
<accession>A0ABT2PXR7</accession>
<dbReference type="EMBL" id="JAOEGN010000011">
    <property type="protein sequence ID" value="MCU0105256.1"/>
    <property type="molecule type" value="Genomic_DNA"/>
</dbReference>
<feature type="domain" description="GGDEF" evidence="2">
    <location>
        <begin position="324"/>
        <end position="454"/>
    </location>
</feature>
<dbReference type="RefSeq" id="WP_262096549.1">
    <property type="nucleotide sequence ID" value="NZ_JAOEGN010000011.1"/>
</dbReference>
<proteinExistence type="predicted"/>
<keyword evidence="1" id="KW-0812">Transmembrane</keyword>
<evidence type="ECO:0000313" key="3">
    <source>
        <dbReference type="EMBL" id="MCU0105256.1"/>
    </source>
</evidence>
<dbReference type="PROSITE" id="PS50887">
    <property type="entry name" value="GGDEF"/>
    <property type="match status" value="1"/>
</dbReference>
<feature type="transmembrane region" description="Helical" evidence="1">
    <location>
        <begin position="253"/>
        <end position="274"/>
    </location>
</feature>
<evidence type="ECO:0000313" key="4">
    <source>
        <dbReference type="Proteomes" id="UP001209076"/>
    </source>
</evidence>